<name>A0ABP0F044_CLALP</name>
<protein>
    <recommendedName>
        <fullName evidence="3">Tetratricopeptide repeat protein</fullName>
    </recommendedName>
</protein>
<evidence type="ECO:0000313" key="1">
    <source>
        <dbReference type="EMBL" id="CAK8673076.1"/>
    </source>
</evidence>
<keyword evidence="2" id="KW-1185">Reference proteome</keyword>
<dbReference type="InterPro" id="IPR011990">
    <property type="entry name" value="TPR-like_helical_dom_sf"/>
</dbReference>
<dbReference type="Gene3D" id="1.25.40.10">
    <property type="entry name" value="Tetratricopeptide repeat domain"/>
    <property type="match status" value="1"/>
</dbReference>
<gene>
    <name evidence="1" type="ORF">CVLEPA_LOCUS2861</name>
</gene>
<evidence type="ECO:0008006" key="3">
    <source>
        <dbReference type="Google" id="ProtNLM"/>
    </source>
</evidence>
<accession>A0ABP0F044</accession>
<dbReference type="EMBL" id="CAWYQH010000002">
    <property type="protein sequence ID" value="CAK8673076.1"/>
    <property type="molecule type" value="Genomic_DNA"/>
</dbReference>
<sequence>MTGEQQQINIPLNVVVHEEKNRPKSVRAPPTAIQRWYEQPSASRMKLSMRDEKISGVPRGHSKLKFSKVFTVYDLTEEYVNSMKEQNFEHAYNVLLKQQVTGYVGFKANHLKNSHEIFLLTGKSELATETRRTMVKLIAENMEVNPDEIREFADQLQTSKKYLDAMLFNFIAAVFYRFTSNSSEKLKKIDQCTFRMAQFIKMFWELETERIKIKSCPGKLKAESNLRSLVRNRLLPMLHEMREIIKTIKQTTNHELCLYDTLCAHRIEYCLGIIEDHDIRERMIRGAIQAMSVCFGPQSEDYQVVGHLLNNLGQTYWCLSKYDPAAMYYNQAIDAYKQSKNYLSFQNKNEDIERSQRNLKLVKIKLN</sequence>
<comment type="caution">
    <text evidence="1">The sequence shown here is derived from an EMBL/GenBank/DDBJ whole genome shotgun (WGS) entry which is preliminary data.</text>
</comment>
<organism evidence="1 2">
    <name type="scientific">Clavelina lepadiformis</name>
    <name type="common">Light-bulb sea squirt</name>
    <name type="synonym">Ascidia lepadiformis</name>
    <dbReference type="NCBI Taxonomy" id="159417"/>
    <lineage>
        <taxon>Eukaryota</taxon>
        <taxon>Metazoa</taxon>
        <taxon>Chordata</taxon>
        <taxon>Tunicata</taxon>
        <taxon>Ascidiacea</taxon>
        <taxon>Aplousobranchia</taxon>
        <taxon>Clavelinidae</taxon>
        <taxon>Clavelina</taxon>
    </lineage>
</organism>
<evidence type="ECO:0000313" key="2">
    <source>
        <dbReference type="Proteomes" id="UP001642483"/>
    </source>
</evidence>
<dbReference type="Proteomes" id="UP001642483">
    <property type="component" value="Unassembled WGS sequence"/>
</dbReference>
<reference evidence="1 2" key="1">
    <citation type="submission" date="2024-02" db="EMBL/GenBank/DDBJ databases">
        <authorList>
            <person name="Daric V."/>
            <person name="Darras S."/>
        </authorList>
    </citation>
    <scope>NUCLEOTIDE SEQUENCE [LARGE SCALE GENOMIC DNA]</scope>
</reference>
<proteinExistence type="predicted"/>
<dbReference type="SUPFAM" id="SSF48452">
    <property type="entry name" value="TPR-like"/>
    <property type="match status" value="1"/>
</dbReference>